<reference evidence="7 8" key="1">
    <citation type="journal article" date="2015" name="Genome Announc.">
        <title>Expanding the biotechnology potential of lactobacilli through comparative genomics of 213 strains and associated genera.</title>
        <authorList>
            <person name="Sun Z."/>
            <person name="Harris H.M."/>
            <person name="McCann A."/>
            <person name="Guo C."/>
            <person name="Argimon S."/>
            <person name="Zhang W."/>
            <person name="Yang X."/>
            <person name="Jeffery I.B."/>
            <person name="Cooney J.C."/>
            <person name="Kagawa T.F."/>
            <person name="Liu W."/>
            <person name="Song Y."/>
            <person name="Salvetti E."/>
            <person name="Wrobel A."/>
            <person name="Rasinkangas P."/>
            <person name="Parkhill J."/>
            <person name="Rea M.C."/>
            <person name="O'Sullivan O."/>
            <person name="Ritari J."/>
            <person name="Douillard F.P."/>
            <person name="Paul Ross R."/>
            <person name="Yang R."/>
            <person name="Briner A.E."/>
            <person name="Felis G.E."/>
            <person name="de Vos W.M."/>
            <person name="Barrangou R."/>
            <person name="Klaenhammer T.R."/>
            <person name="Caufield P.W."/>
            <person name="Cui Y."/>
            <person name="Zhang H."/>
            <person name="O'Toole P.W."/>
        </authorList>
    </citation>
    <scope>NUCLEOTIDE SEQUENCE [LARGE SCALE GENOMIC DNA]</scope>
    <source>
        <strain evidence="7 8">JCM 15530</strain>
    </source>
</reference>
<evidence type="ECO:0000256" key="3">
    <source>
        <dbReference type="ARBA" id="ARBA00022989"/>
    </source>
</evidence>
<sequence length="968" mass="103302">MERISLQMIKSEWRYIGKNRLILISVLAIMFIPFMYSIFFLKSVWNPYGSTSHLPVAVVNQDQAVQYQGKTLNVGDQTIANLKKNHQLGWRFVSAKQAKAGLANQKYYSIISIPKDFSANAATLLDDTPKPMQLTYKTNGSANYIAEVMSQVAATKLNDKIKANVTEAYASAVFDQIYKVGKGMNTAAKGATKLKDGSVTLSDGLNTYTTGVAKVNNGLMTMKTSVGPLATGVQKLTDGANKLSAGINQYSAGVSKVNAGTQKLNGSTGVLASGVTKLSKGAKKLNNGLYTYTHGVYQLNQGMTTLGNGVSPLQSGFKKLYTGSQTLTAGLKTLNDNSGKLNTLLGQLNQQLSPLSTAAGQKQLETLNHILTILKSDQFNQNKDQYIQIMNALIKLQGMKNQLTGQASAVEKANKTAVAAAQTVQDEQQKAAKQVPSSTNRINSLAQQIQAKKDDPDKVNELAGQISDQSKDLHQQASSINKAAAVKKYAASAKRATNLWQGLQLLLNNMDSVSTLLNADVDPTTDGTAQLLQYVGQLNVSQSQLAQLQSALSQAKNAGSMVSSLQKYVGGVQSAYQGSKKLTSGMSQVNEKLPVLVSGIGKIQSGVTRLTTNSPKLLSGSQQLSGGLTTLNGKVPTLVSGVATLANGTAKLNSKSSQLKAGANRLASGTNQLNQKVPTLTSGVNKLADGTGRLVNNSAKLNAGANKIKNGNAKLGSSLQKGADRVNGLQFTSKTAKMFAQPSELKHANYSVVPNYGHALAPYVLSLALYVGALVFNFAFPIRKVAKLGESATSWYLSKISVGAVEALAMALIEPTLMMVGGLSVDHVGSFYLMSILFAEASMFIVMFLSMLLDNPGRFLAMVLLMLQLGGSAGTFPMEVTNHFYNVIHPFLPMTYSILGFRQALTSGMAPGTVGHSALVLAGFALVNVLLLWPTMWLLQRMHLMGRSQLDDNQKLQEVEDPNTSAHS</sequence>
<evidence type="ECO:0000256" key="5">
    <source>
        <dbReference type="SAM" id="Phobius"/>
    </source>
</evidence>
<keyword evidence="4 5" id="KW-0472">Membrane</keyword>
<dbReference type="AlphaFoldDB" id="A0A0R1HSY2"/>
<dbReference type="PANTHER" id="PTHR43077">
    <property type="entry name" value="TRANSPORT PERMEASE YVFS-RELATED"/>
    <property type="match status" value="1"/>
</dbReference>
<feature type="transmembrane region" description="Helical" evidence="5">
    <location>
        <begin position="831"/>
        <end position="852"/>
    </location>
</feature>
<proteinExistence type="predicted"/>
<dbReference type="InterPro" id="IPR017501">
    <property type="entry name" value="Phage_infect_YhgE_C"/>
</dbReference>
<dbReference type="NCBIfam" id="TIGR03062">
    <property type="entry name" value="pip_yhgE_Cterm"/>
    <property type="match status" value="1"/>
</dbReference>
<keyword evidence="3 5" id="KW-1133">Transmembrane helix</keyword>
<comment type="caution">
    <text evidence="7">The sequence shown here is derived from an EMBL/GenBank/DDBJ whole genome shotgun (WGS) entry which is preliminary data.</text>
</comment>
<dbReference type="EMBL" id="AZCX01000001">
    <property type="protein sequence ID" value="KRK49387.1"/>
    <property type="molecule type" value="Genomic_DNA"/>
</dbReference>
<keyword evidence="2 5" id="KW-0812">Transmembrane</keyword>
<dbReference type="STRING" id="1302272.FC96_GL000311"/>
<evidence type="ECO:0000256" key="4">
    <source>
        <dbReference type="ARBA" id="ARBA00023136"/>
    </source>
</evidence>
<dbReference type="GO" id="GO:0016020">
    <property type="term" value="C:membrane"/>
    <property type="evidence" value="ECO:0007669"/>
    <property type="project" value="UniProtKB-SubCell"/>
</dbReference>
<dbReference type="InterPro" id="IPR013525">
    <property type="entry name" value="ABC2_TM"/>
</dbReference>
<dbReference type="GO" id="GO:0140359">
    <property type="term" value="F:ABC-type transporter activity"/>
    <property type="evidence" value="ECO:0007669"/>
    <property type="project" value="InterPro"/>
</dbReference>
<feature type="transmembrane region" description="Helical" evidence="5">
    <location>
        <begin position="21"/>
        <end position="41"/>
    </location>
</feature>
<feature type="domain" description="ABC-2 type transporter transmembrane" evidence="6">
    <location>
        <begin position="706"/>
        <end position="932"/>
    </location>
</feature>
<keyword evidence="8" id="KW-1185">Reference proteome</keyword>
<accession>A0A0R1HSY2</accession>
<feature type="transmembrane region" description="Helical" evidence="5">
    <location>
        <begin position="918"/>
        <end position="939"/>
    </location>
</feature>
<protein>
    <recommendedName>
        <fullName evidence="6">ABC-2 type transporter transmembrane domain-containing protein</fullName>
    </recommendedName>
</protein>
<dbReference type="PANTHER" id="PTHR43077:SF5">
    <property type="entry name" value="PHAGE INFECTION PROTEIN"/>
    <property type="match status" value="1"/>
</dbReference>
<feature type="transmembrane region" description="Helical" evidence="5">
    <location>
        <begin position="800"/>
        <end position="825"/>
    </location>
</feature>
<feature type="transmembrane region" description="Helical" evidence="5">
    <location>
        <begin position="859"/>
        <end position="878"/>
    </location>
</feature>
<dbReference type="Gene3D" id="3.40.1710.10">
    <property type="entry name" value="abc type-2 transporter like domain"/>
    <property type="match status" value="1"/>
</dbReference>
<evidence type="ECO:0000313" key="8">
    <source>
        <dbReference type="Proteomes" id="UP000050911"/>
    </source>
</evidence>
<dbReference type="Pfam" id="PF12698">
    <property type="entry name" value="ABC2_membrane_3"/>
    <property type="match status" value="2"/>
</dbReference>
<dbReference type="InterPro" id="IPR017500">
    <property type="entry name" value="Phage_infect_YhgE_N"/>
</dbReference>
<feature type="domain" description="ABC-2 type transporter transmembrane" evidence="6">
    <location>
        <begin position="23"/>
        <end position="164"/>
    </location>
</feature>
<dbReference type="InterPro" id="IPR051328">
    <property type="entry name" value="T7SS_ABC-Transporter"/>
</dbReference>
<evidence type="ECO:0000256" key="2">
    <source>
        <dbReference type="ARBA" id="ARBA00022692"/>
    </source>
</evidence>
<gene>
    <name evidence="7" type="ORF">FC96_GL000311</name>
</gene>
<dbReference type="NCBIfam" id="TIGR03057">
    <property type="entry name" value="xxxLxxG_by_4"/>
    <property type="match status" value="7"/>
</dbReference>
<dbReference type="PATRIC" id="fig|1302272.5.peg.308"/>
<comment type="subcellular location">
    <subcellularLocation>
        <location evidence="1">Membrane</location>
        <topology evidence="1">Multi-pass membrane protein</topology>
    </subcellularLocation>
</comment>
<dbReference type="Proteomes" id="UP000050911">
    <property type="component" value="Unassembled WGS sequence"/>
</dbReference>
<dbReference type="InterPro" id="IPR023908">
    <property type="entry name" value="xxxLxxG_rpt"/>
</dbReference>
<feature type="transmembrane region" description="Helical" evidence="5">
    <location>
        <begin position="760"/>
        <end position="780"/>
    </location>
</feature>
<evidence type="ECO:0000313" key="7">
    <source>
        <dbReference type="EMBL" id="KRK49387.1"/>
    </source>
</evidence>
<evidence type="ECO:0000256" key="1">
    <source>
        <dbReference type="ARBA" id="ARBA00004141"/>
    </source>
</evidence>
<dbReference type="NCBIfam" id="TIGR03061">
    <property type="entry name" value="pip_yhgE_Nterm"/>
    <property type="match status" value="1"/>
</dbReference>
<dbReference type="Gene3D" id="1.10.287.950">
    <property type="entry name" value="Methyl-accepting chemotaxis protein"/>
    <property type="match status" value="1"/>
</dbReference>
<evidence type="ECO:0000259" key="6">
    <source>
        <dbReference type="Pfam" id="PF12698"/>
    </source>
</evidence>
<organism evidence="7 8">
    <name type="scientific">Secundilactobacillus kimchicus JCM 15530</name>
    <dbReference type="NCBI Taxonomy" id="1302272"/>
    <lineage>
        <taxon>Bacteria</taxon>
        <taxon>Bacillati</taxon>
        <taxon>Bacillota</taxon>
        <taxon>Bacilli</taxon>
        <taxon>Lactobacillales</taxon>
        <taxon>Lactobacillaceae</taxon>
        <taxon>Secundilactobacillus</taxon>
    </lineage>
</organism>
<name>A0A0R1HSY2_9LACO</name>